<comment type="caution">
    <text evidence="1">The sequence shown here is derived from an EMBL/GenBank/DDBJ whole genome shotgun (WGS) entry which is preliminary data.</text>
</comment>
<evidence type="ECO:0000313" key="1">
    <source>
        <dbReference type="EMBL" id="KAH3798742.1"/>
    </source>
</evidence>
<dbReference type="AlphaFoldDB" id="A0A9D4J891"/>
<dbReference type="EMBL" id="JAIWYP010000007">
    <property type="protein sequence ID" value="KAH3798742.1"/>
    <property type="molecule type" value="Genomic_DNA"/>
</dbReference>
<gene>
    <name evidence="1" type="ORF">DPMN_152345</name>
</gene>
<protein>
    <submittedName>
        <fullName evidence="1">Uncharacterized protein</fullName>
    </submittedName>
</protein>
<dbReference type="SUPFAM" id="SSF52047">
    <property type="entry name" value="RNI-like"/>
    <property type="match status" value="1"/>
</dbReference>
<keyword evidence="2" id="KW-1185">Reference proteome</keyword>
<dbReference type="Proteomes" id="UP000828390">
    <property type="component" value="Unassembled WGS sequence"/>
</dbReference>
<accession>A0A9D4J891</accession>
<reference evidence="1" key="1">
    <citation type="journal article" date="2019" name="bioRxiv">
        <title>The Genome of the Zebra Mussel, Dreissena polymorpha: A Resource for Invasive Species Research.</title>
        <authorList>
            <person name="McCartney M.A."/>
            <person name="Auch B."/>
            <person name="Kono T."/>
            <person name="Mallez S."/>
            <person name="Zhang Y."/>
            <person name="Obille A."/>
            <person name="Becker A."/>
            <person name="Abrahante J.E."/>
            <person name="Garbe J."/>
            <person name="Badalamenti J.P."/>
            <person name="Herman A."/>
            <person name="Mangelson H."/>
            <person name="Liachko I."/>
            <person name="Sullivan S."/>
            <person name="Sone E.D."/>
            <person name="Koren S."/>
            <person name="Silverstein K.A.T."/>
            <person name="Beckman K.B."/>
            <person name="Gohl D.M."/>
        </authorList>
    </citation>
    <scope>NUCLEOTIDE SEQUENCE</scope>
    <source>
        <strain evidence="1">Duluth1</strain>
        <tissue evidence="1">Whole animal</tissue>
    </source>
</reference>
<sequence length="453" mass="51475">MIYTKYYFYFVLFSDSARVTSLEFPVWIVQISTNPSQCTTLPSIEYILLENVKCSYTLLCSLLSSLLTLDHQVEFELINCDVGKLFNTRNVKIKTENKKIAVSVLDCFLWEDITMLTFDENFKAFRKNQKKELLSQIVVLRSQLDKLSIVVYDDHPDQWKNLHGLNINSLSLRMYEVNHAESLSQSLASLTQLEMLSIKVNCGNRALWEALHGLGIKSLCLSGNWNMWYGLKGLRVKNAKSLKQSILSLKQLETLNVSVCEDTPGLWEALQGLSIKSLSLSCTDLDFELKYATSLKQSLVSLKQLDTLSVSMHEDNPGMWEALQGLSIKSLSLNRFKLKYATSLKKSILSLKQLETLNVSVYEEAPGLWEALQGLSIKILNLTLSKALYDEYLGFRLKYATSLKQSILPLKELETLSISVNYDSPGLWEALHSLSIKSLRLRGIDRGFINTDF</sequence>
<reference evidence="1" key="2">
    <citation type="submission" date="2020-11" db="EMBL/GenBank/DDBJ databases">
        <authorList>
            <person name="McCartney M.A."/>
            <person name="Auch B."/>
            <person name="Kono T."/>
            <person name="Mallez S."/>
            <person name="Becker A."/>
            <person name="Gohl D.M."/>
            <person name="Silverstein K.A.T."/>
            <person name="Koren S."/>
            <person name="Bechman K.B."/>
            <person name="Herman A."/>
            <person name="Abrahante J.E."/>
            <person name="Garbe J."/>
        </authorList>
    </citation>
    <scope>NUCLEOTIDE SEQUENCE</scope>
    <source>
        <strain evidence="1">Duluth1</strain>
        <tissue evidence="1">Whole animal</tissue>
    </source>
</reference>
<proteinExistence type="predicted"/>
<organism evidence="1 2">
    <name type="scientific">Dreissena polymorpha</name>
    <name type="common">Zebra mussel</name>
    <name type="synonym">Mytilus polymorpha</name>
    <dbReference type="NCBI Taxonomy" id="45954"/>
    <lineage>
        <taxon>Eukaryota</taxon>
        <taxon>Metazoa</taxon>
        <taxon>Spiralia</taxon>
        <taxon>Lophotrochozoa</taxon>
        <taxon>Mollusca</taxon>
        <taxon>Bivalvia</taxon>
        <taxon>Autobranchia</taxon>
        <taxon>Heteroconchia</taxon>
        <taxon>Euheterodonta</taxon>
        <taxon>Imparidentia</taxon>
        <taxon>Neoheterodontei</taxon>
        <taxon>Myida</taxon>
        <taxon>Dreissenoidea</taxon>
        <taxon>Dreissenidae</taxon>
        <taxon>Dreissena</taxon>
    </lineage>
</organism>
<evidence type="ECO:0000313" key="2">
    <source>
        <dbReference type="Proteomes" id="UP000828390"/>
    </source>
</evidence>
<name>A0A9D4J891_DREPO</name>